<feature type="domain" description="Glycosyl transferase family 1" evidence="1">
    <location>
        <begin position="184"/>
        <end position="326"/>
    </location>
</feature>
<evidence type="ECO:0000259" key="1">
    <source>
        <dbReference type="Pfam" id="PF00534"/>
    </source>
</evidence>
<dbReference type="CDD" id="cd03801">
    <property type="entry name" value="GT4_PimA-like"/>
    <property type="match status" value="1"/>
</dbReference>
<sequence length="361" mass="41314">MNNTYFVHLLDDFSGSPKVLSLVLRNFPCSKVFIGSSSQGFISGTGNVLYEYFYKRGNNKFATLLYYILSQLHLFFIMCQQLKKESDTKNVTVVINTILPFGAAFAAKLYKAKVVYYIHETSIAPKLLKVFLLKIINNLSDKNIYVSQYLLNDLQLRTLHQTVVYNSISKEFECIRLDQSELKRKWESKRVFMACSLKDYKGIPEFLSLAKELKVFNFKLAINDEPHNAESYFSKLRVPKNVSIECRPQNILSEYKESFLVLNLSDQHAWIETFGLTILEAMSAYTPVIGPIVGGPVEVIRNGIDGFNIDSKDVSQIYKIIKEYSMDYSLWCEMAISAKGRSNVFSLSKFDENIVREILGA</sequence>
<organism evidence="2 3">
    <name type="scientific">Shewanella submarina</name>
    <dbReference type="NCBI Taxonomy" id="2016376"/>
    <lineage>
        <taxon>Bacteria</taxon>
        <taxon>Pseudomonadati</taxon>
        <taxon>Pseudomonadota</taxon>
        <taxon>Gammaproteobacteria</taxon>
        <taxon>Alteromonadales</taxon>
        <taxon>Shewanellaceae</taxon>
        <taxon>Shewanella</taxon>
    </lineage>
</organism>
<dbReference type="Pfam" id="PF00534">
    <property type="entry name" value="Glycos_transf_1"/>
    <property type="match status" value="1"/>
</dbReference>
<dbReference type="Proteomes" id="UP001595621">
    <property type="component" value="Unassembled WGS sequence"/>
</dbReference>
<evidence type="ECO:0000313" key="2">
    <source>
        <dbReference type="EMBL" id="MFC3138357.1"/>
    </source>
</evidence>
<accession>A0ABV7GH40</accession>
<comment type="caution">
    <text evidence="2">The sequence shown here is derived from an EMBL/GenBank/DDBJ whole genome shotgun (WGS) entry which is preliminary data.</text>
</comment>
<proteinExistence type="predicted"/>
<dbReference type="EC" id="2.4.-.-" evidence="2"/>
<dbReference type="Gene3D" id="3.40.50.2000">
    <property type="entry name" value="Glycogen Phosphorylase B"/>
    <property type="match status" value="2"/>
</dbReference>
<name>A0ABV7GH40_9GAMM</name>
<keyword evidence="2" id="KW-0808">Transferase</keyword>
<dbReference type="EMBL" id="JBHRTD010000012">
    <property type="protein sequence ID" value="MFC3138357.1"/>
    <property type="molecule type" value="Genomic_DNA"/>
</dbReference>
<keyword evidence="3" id="KW-1185">Reference proteome</keyword>
<dbReference type="GO" id="GO:0016757">
    <property type="term" value="F:glycosyltransferase activity"/>
    <property type="evidence" value="ECO:0007669"/>
    <property type="project" value="UniProtKB-KW"/>
</dbReference>
<keyword evidence="2" id="KW-0328">Glycosyltransferase</keyword>
<dbReference type="InterPro" id="IPR001296">
    <property type="entry name" value="Glyco_trans_1"/>
</dbReference>
<dbReference type="SUPFAM" id="SSF53756">
    <property type="entry name" value="UDP-Glycosyltransferase/glycogen phosphorylase"/>
    <property type="match status" value="1"/>
</dbReference>
<reference evidence="3" key="1">
    <citation type="journal article" date="2019" name="Int. J. Syst. Evol. Microbiol.">
        <title>The Global Catalogue of Microorganisms (GCM) 10K type strain sequencing project: providing services to taxonomists for standard genome sequencing and annotation.</title>
        <authorList>
            <consortium name="The Broad Institute Genomics Platform"/>
            <consortium name="The Broad Institute Genome Sequencing Center for Infectious Disease"/>
            <person name="Wu L."/>
            <person name="Ma J."/>
        </authorList>
    </citation>
    <scope>NUCLEOTIDE SEQUENCE [LARGE SCALE GENOMIC DNA]</scope>
    <source>
        <strain evidence="3">KCTC 52277</strain>
    </source>
</reference>
<protein>
    <submittedName>
        <fullName evidence="2">Glycosyltransferase family 4 protein</fullName>
        <ecNumber evidence="2">2.4.-.-</ecNumber>
    </submittedName>
</protein>
<evidence type="ECO:0000313" key="3">
    <source>
        <dbReference type="Proteomes" id="UP001595621"/>
    </source>
</evidence>
<dbReference type="RefSeq" id="WP_248935594.1">
    <property type="nucleotide sequence ID" value="NZ_JAKILF010000003.1"/>
</dbReference>
<gene>
    <name evidence="2" type="ORF">ACFOE0_09200</name>
</gene>